<evidence type="ECO:0000313" key="1">
    <source>
        <dbReference type="EMBL" id="MFH6603789.1"/>
    </source>
</evidence>
<evidence type="ECO:0000313" key="2">
    <source>
        <dbReference type="Proteomes" id="UP001595191"/>
    </source>
</evidence>
<accession>A0ACC7LKJ0</accession>
<name>A0ACC7LKJ0_9FLAO</name>
<sequence length="253" mass="27739">MEQRMKRTGGLLAVLIVSFAQMALVVRHDVPNQRYIELAKKYPQICHLPDGEATLIKENWLLTAAHVATILQNDLKKGNVPKIGIGDQKFDAIRVVLHPDYELGKRFIANDIALIKIKGNVKTIPVAKLYTQKDEEGAIITIVGRGDFGNGLSGPKLKDKVTRAATNRIEGVSDQWISFDFDAPESENTTELEGVSGPGDSGGPAFLDINGARYIVGVSSHQMNNGKASGVYGVTENYARVSTYKEWIEMTVK</sequence>
<dbReference type="Proteomes" id="UP001595191">
    <property type="component" value="Unassembled WGS sequence"/>
</dbReference>
<gene>
    <name evidence="1" type="ORF">ACEZ3G_09905</name>
</gene>
<comment type="caution">
    <text evidence="1">The sequence shown here is derived from an EMBL/GenBank/DDBJ whole genome shotgun (WGS) entry which is preliminary data.</text>
</comment>
<dbReference type="EMBL" id="JBHFPV010000002">
    <property type="protein sequence ID" value="MFH6603789.1"/>
    <property type="molecule type" value="Genomic_DNA"/>
</dbReference>
<proteinExistence type="predicted"/>
<keyword evidence="2" id="KW-1185">Reference proteome</keyword>
<organism evidence="1 2">
    <name type="scientific">Meishania litoralis</name>
    <dbReference type="NCBI Taxonomy" id="3434685"/>
    <lineage>
        <taxon>Bacteria</taxon>
        <taxon>Pseudomonadati</taxon>
        <taxon>Bacteroidota</taxon>
        <taxon>Flavobacteriia</taxon>
        <taxon>Flavobacteriales</taxon>
        <taxon>Flavobacteriaceae</taxon>
        <taxon>Meishania</taxon>
    </lineage>
</organism>
<protein>
    <submittedName>
        <fullName evidence="1">S1 family peptidase</fullName>
    </submittedName>
</protein>
<reference evidence="1" key="1">
    <citation type="submission" date="2024-09" db="EMBL/GenBank/DDBJ databases">
        <authorList>
            <person name="Liu J."/>
        </authorList>
    </citation>
    <scope>NUCLEOTIDE SEQUENCE</scope>
    <source>
        <strain evidence="1">NBU2967</strain>
    </source>
</reference>